<evidence type="ECO:0000256" key="1">
    <source>
        <dbReference type="ARBA" id="ARBA00001946"/>
    </source>
</evidence>
<dbReference type="EnsemblMetazoa" id="GAUT036515-RA">
    <property type="protein sequence ID" value="GAUT036515-PA"/>
    <property type="gene ID" value="GAUT036515"/>
</dbReference>
<keyword evidence="8" id="KW-0694">RNA-binding</keyword>
<dbReference type="STRING" id="7395.A0A1A9VGJ8"/>
<dbReference type="Gene3D" id="3.30.460.10">
    <property type="entry name" value="Beta Polymerase, domain 2"/>
    <property type="match status" value="1"/>
</dbReference>
<dbReference type="Proteomes" id="UP000078200">
    <property type="component" value="Unassembled WGS sequence"/>
</dbReference>
<evidence type="ECO:0000256" key="8">
    <source>
        <dbReference type="RuleBase" id="RU003953"/>
    </source>
</evidence>
<keyword evidence="5" id="KW-0548">Nucleotidyltransferase</keyword>
<feature type="domain" description="Poly A polymerase head" evidence="9">
    <location>
        <begin position="42"/>
        <end position="160"/>
    </location>
</feature>
<evidence type="ECO:0000313" key="10">
    <source>
        <dbReference type="EnsemblMetazoa" id="GAUT036515-PA"/>
    </source>
</evidence>
<keyword evidence="7" id="KW-0460">Magnesium</keyword>
<dbReference type="GO" id="GO:0005739">
    <property type="term" value="C:mitochondrion"/>
    <property type="evidence" value="ECO:0007669"/>
    <property type="project" value="TreeGrafter"/>
</dbReference>
<dbReference type="CDD" id="cd05398">
    <property type="entry name" value="NT_ClassII-CCAase"/>
    <property type="match status" value="1"/>
</dbReference>
<dbReference type="VEuPathDB" id="VectorBase:GAUT036515"/>
<dbReference type="GO" id="GO:0000049">
    <property type="term" value="F:tRNA binding"/>
    <property type="evidence" value="ECO:0007669"/>
    <property type="project" value="TreeGrafter"/>
</dbReference>
<dbReference type="InterPro" id="IPR050264">
    <property type="entry name" value="Bact_CCA-adding_enz_type3_sf"/>
</dbReference>
<keyword evidence="6" id="KW-0479">Metal-binding</keyword>
<sequence length="215" mass="25452">MMSTLVHMAVIVRKLDNAQFERIIIKEVVQLREIFRKYKHELRIVGGAVRDLLRDVEPRDIDFATTANIYEMKNMFYKESIYMINLKGEKHGTVTVHMNNKNFEITTLRIKKRLEDATDPSMWQADASKRDLTVNAMFLDFNGSLYDYFNGYNHLLEKRVLCCRFVCELMLEMIECDIPQYCGLIEKANVDEFKRACSAEKPNQILIRYRWWSPC</sequence>
<comment type="cofactor">
    <cofactor evidence="1">
        <name>Mg(2+)</name>
        <dbReference type="ChEBI" id="CHEBI:18420"/>
    </cofactor>
</comment>
<evidence type="ECO:0000256" key="6">
    <source>
        <dbReference type="ARBA" id="ARBA00022723"/>
    </source>
</evidence>
<evidence type="ECO:0000259" key="9">
    <source>
        <dbReference type="Pfam" id="PF01743"/>
    </source>
</evidence>
<evidence type="ECO:0000256" key="2">
    <source>
        <dbReference type="ARBA" id="ARBA00007265"/>
    </source>
</evidence>
<dbReference type="GO" id="GO:1990180">
    <property type="term" value="P:mitochondrial tRNA 3'-end processing"/>
    <property type="evidence" value="ECO:0007669"/>
    <property type="project" value="TreeGrafter"/>
</dbReference>
<dbReference type="GO" id="GO:0001680">
    <property type="term" value="P:tRNA 3'-terminal CCA addition"/>
    <property type="evidence" value="ECO:0007669"/>
    <property type="project" value="TreeGrafter"/>
</dbReference>
<dbReference type="GO" id="GO:0016779">
    <property type="term" value="F:nucleotidyltransferase activity"/>
    <property type="evidence" value="ECO:0007669"/>
    <property type="project" value="UniProtKB-KW"/>
</dbReference>
<reference evidence="10" key="1">
    <citation type="submission" date="2020-05" db="UniProtKB">
        <authorList>
            <consortium name="EnsemblMetazoa"/>
        </authorList>
    </citation>
    <scope>IDENTIFICATION</scope>
    <source>
        <strain evidence="10">TTRI</strain>
    </source>
</reference>
<dbReference type="PANTHER" id="PTHR46173">
    <property type="entry name" value="CCA TRNA NUCLEOTIDYLTRANSFERASE 1, MITOCHONDRIAL"/>
    <property type="match status" value="1"/>
</dbReference>
<keyword evidence="3 8" id="KW-0808">Transferase</keyword>
<evidence type="ECO:0000256" key="3">
    <source>
        <dbReference type="ARBA" id="ARBA00022679"/>
    </source>
</evidence>
<dbReference type="Pfam" id="PF01743">
    <property type="entry name" value="PolyA_pol"/>
    <property type="match status" value="1"/>
</dbReference>
<name>A0A1A9VGJ8_GLOAU</name>
<dbReference type="SUPFAM" id="SSF81301">
    <property type="entry name" value="Nucleotidyltransferase"/>
    <property type="match status" value="1"/>
</dbReference>
<evidence type="ECO:0000313" key="11">
    <source>
        <dbReference type="Proteomes" id="UP000078200"/>
    </source>
</evidence>
<proteinExistence type="inferred from homology"/>
<dbReference type="InterPro" id="IPR043519">
    <property type="entry name" value="NT_sf"/>
</dbReference>
<accession>A0A1A9VGJ8</accession>
<evidence type="ECO:0000256" key="4">
    <source>
        <dbReference type="ARBA" id="ARBA00022694"/>
    </source>
</evidence>
<evidence type="ECO:0000256" key="5">
    <source>
        <dbReference type="ARBA" id="ARBA00022695"/>
    </source>
</evidence>
<protein>
    <recommendedName>
        <fullName evidence="9">Poly A polymerase head domain-containing protein</fullName>
    </recommendedName>
</protein>
<keyword evidence="4" id="KW-0819">tRNA processing</keyword>
<dbReference type="GO" id="GO:0046872">
    <property type="term" value="F:metal ion binding"/>
    <property type="evidence" value="ECO:0007669"/>
    <property type="project" value="UniProtKB-KW"/>
</dbReference>
<dbReference type="InterPro" id="IPR002646">
    <property type="entry name" value="PolA_pol_head_dom"/>
</dbReference>
<organism evidence="10 11">
    <name type="scientific">Glossina austeni</name>
    <name type="common">Savannah tsetse fly</name>
    <dbReference type="NCBI Taxonomy" id="7395"/>
    <lineage>
        <taxon>Eukaryota</taxon>
        <taxon>Metazoa</taxon>
        <taxon>Ecdysozoa</taxon>
        <taxon>Arthropoda</taxon>
        <taxon>Hexapoda</taxon>
        <taxon>Insecta</taxon>
        <taxon>Pterygota</taxon>
        <taxon>Neoptera</taxon>
        <taxon>Endopterygota</taxon>
        <taxon>Diptera</taxon>
        <taxon>Brachycera</taxon>
        <taxon>Muscomorpha</taxon>
        <taxon>Hippoboscoidea</taxon>
        <taxon>Glossinidae</taxon>
        <taxon>Glossina</taxon>
    </lineage>
</organism>
<dbReference type="AlphaFoldDB" id="A0A1A9VGJ8"/>
<comment type="similarity">
    <text evidence="2 8">Belongs to the tRNA nucleotidyltransferase/poly(A) polymerase family.</text>
</comment>
<evidence type="ECO:0000256" key="7">
    <source>
        <dbReference type="ARBA" id="ARBA00022842"/>
    </source>
</evidence>
<keyword evidence="11" id="KW-1185">Reference proteome</keyword>
<dbReference type="PANTHER" id="PTHR46173:SF1">
    <property type="entry name" value="CCA TRNA NUCLEOTIDYLTRANSFERASE 1, MITOCHONDRIAL"/>
    <property type="match status" value="1"/>
</dbReference>